<accession>A0ABN6D914</accession>
<proteinExistence type="predicted"/>
<evidence type="ECO:0000313" key="2">
    <source>
        <dbReference type="Proteomes" id="UP000824366"/>
    </source>
</evidence>
<keyword evidence="2" id="KW-1185">Reference proteome</keyword>
<organism evidence="1 2">
    <name type="scientific">Rhodoferax lithotrophicus</name>
    <dbReference type="NCBI Taxonomy" id="2798804"/>
    <lineage>
        <taxon>Bacteria</taxon>
        <taxon>Pseudomonadati</taxon>
        <taxon>Pseudomonadota</taxon>
        <taxon>Betaproteobacteria</taxon>
        <taxon>Burkholderiales</taxon>
        <taxon>Comamonadaceae</taxon>
        <taxon>Rhodoferax</taxon>
    </lineage>
</organism>
<dbReference type="Proteomes" id="UP000824366">
    <property type="component" value="Chromosome"/>
</dbReference>
<reference evidence="1 2" key="1">
    <citation type="journal article" date="2021" name="Microbiol. Spectr.">
        <title>A Single Bacterium Capable of Oxidation and Reduction of Iron at Circumneutral pH.</title>
        <authorList>
            <person name="Kato S."/>
            <person name="Ohkuma M."/>
        </authorList>
    </citation>
    <scope>NUCLEOTIDE SEQUENCE [LARGE SCALE GENOMIC DNA]</scope>
    <source>
        <strain evidence="1 2">MIZ03</strain>
    </source>
</reference>
<name>A0ABN6D914_9BURK</name>
<sequence>MLDLAAFLARACGYECPGGDREVLDYGEIWGRSSGVDVECLLRGGTCPSYPSDMTPLNANSQ</sequence>
<gene>
    <name evidence="1" type="ORF">MIZ03_3020</name>
</gene>
<protein>
    <submittedName>
        <fullName evidence="1">Uncharacterized protein</fullName>
    </submittedName>
</protein>
<evidence type="ECO:0000313" key="1">
    <source>
        <dbReference type="EMBL" id="BCO28123.1"/>
    </source>
</evidence>
<dbReference type="EMBL" id="AP024238">
    <property type="protein sequence ID" value="BCO28123.1"/>
    <property type="molecule type" value="Genomic_DNA"/>
</dbReference>